<dbReference type="SUPFAM" id="SSF51206">
    <property type="entry name" value="cAMP-binding domain-like"/>
    <property type="match status" value="1"/>
</dbReference>
<feature type="region of interest" description="Disordered" evidence="1">
    <location>
        <begin position="939"/>
        <end position="963"/>
    </location>
</feature>
<evidence type="ECO:0000313" key="3">
    <source>
        <dbReference type="EMBL" id="EAR85437.2"/>
    </source>
</evidence>
<feature type="compositionally biased region" description="Low complexity" evidence="1">
    <location>
        <begin position="1026"/>
        <end position="1035"/>
    </location>
</feature>
<dbReference type="RefSeq" id="XP_001033100.2">
    <property type="nucleotide sequence ID" value="XM_001033100.2"/>
</dbReference>
<dbReference type="EMBL" id="GG662665">
    <property type="protein sequence ID" value="EAR85437.2"/>
    <property type="molecule type" value="Genomic_DNA"/>
</dbReference>
<feature type="region of interest" description="Disordered" evidence="1">
    <location>
        <begin position="450"/>
        <end position="478"/>
    </location>
</feature>
<feature type="compositionally biased region" description="Low complexity" evidence="1">
    <location>
        <begin position="450"/>
        <end position="464"/>
    </location>
</feature>
<evidence type="ECO:0000256" key="1">
    <source>
        <dbReference type="SAM" id="MobiDB-lite"/>
    </source>
</evidence>
<feature type="compositionally biased region" description="Polar residues" evidence="1">
    <location>
        <begin position="465"/>
        <end position="478"/>
    </location>
</feature>
<dbReference type="GeneID" id="7843298"/>
<dbReference type="InterPro" id="IPR018490">
    <property type="entry name" value="cNMP-bd_dom_sf"/>
</dbReference>
<feature type="region of interest" description="Disordered" evidence="1">
    <location>
        <begin position="899"/>
        <end position="918"/>
    </location>
</feature>
<feature type="compositionally biased region" description="Polar residues" evidence="1">
    <location>
        <begin position="279"/>
        <end position="291"/>
    </location>
</feature>
<feature type="region of interest" description="Disordered" evidence="1">
    <location>
        <begin position="634"/>
        <end position="655"/>
    </location>
</feature>
<organism evidence="3 4">
    <name type="scientific">Tetrahymena thermophila (strain SB210)</name>
    <dbReference type="NCBI Taxonomy" id="312017"/>
    <lineage>
        <taxon>Eukaryota</taxon>
        <taxon>Sar</taxon>
        <taxon>Alveolata</taxon>
        <taxon>Ciliophora</taxon>
        <taxon>Intramacronucleata</taxon>
        <taxon>Oligohymenophorea</taxon>
        <taxon>Hymenostomatida</taxon>
        <taxon>Tetrahymenina</taxon>
        <taxon>Tetrahymenidae</taxon>
        <taxon>Tetrahymena</taxon>
    </lineage>
</organism>
<feature type="domain" description="Cyclic nucleotide-binding" evidence="2">
    <location>
        <begin position="216"/>
        <end position="324"/>
    </location>
</feature>
<feature type="compositionally biased region" description="Low complexity" evidence="1">
    <location>
        <begin position="939"/>
        <end position="948"/>
    </location>
</feature>
<dbReference type="KEGG" id="tet:TTHERM_00441850"/>
<feature type="region of interest" description="Disordered" evidence="1">
    <location>
        <begin position="706"/>
        <end position="727"/>
    </location>
</feature>
<feature type="compositionally biased region" description="Polar residues" evidence="1">
    <location>
        <begin position="1036"/>
        <end position="1047"/>
    </location>
</feature>
<dbReference type="InterPro" id="IPR014710">
    <property type="entry name" value="RmlC-like_jellyroll"/>
</dbReference>
<evidence type="ECO:0000313" key="4">
    <source>
        <dbReference type="Proteomes" id="UP000009168"/>
    </source>
</evidence>
<name>I7M6L6_TETTS</name>
<keyword evidence="4" id="KW-1185">Reference proteome</keyword>
<dbReference type="Gene3D" id="2.60.120.10">
    <property type="entry name" value="Jelly Rolls"/>
    <property type="match status" value="1"/>
</dbReference>
<accession>I7M6L6</accession>
<feature type="compositionally biased region" description="Polar residues" evidence="1">
    <location>
        <begin position="641"/>
        <end position="653"/>
    </location>
</feature>
<protein>
    <submittedName>
        <fullName evidence="3">Cyclic nucleotide-binding domain protein</fullName>
    </submittedName>
</protein>
<proteinExistence type="predicted"/>
<gene>
    <name evidence="3" type="ORF">TTHERM_00441850</name>
</gene>
<reference evidence="4" key="1">
    <citation type="journal article" date="2006" name="PLoS Biol.">
        <title>Macronuclear genome sequence of the ciliate Tetrahymena thermophila, a model eukaryote.</title>
        <authorList>
            <person name="Eisen J.A."/>
            <person name="Coyne R.S."/>
            <person name="Wu M."/>
            <person name="Wu D."/>
            <person name="Thiagarajan M."/>
            <person name="Wortman J.R."/>
            <person name="Badger J.H."/>
            <person name="Ren Q."/>
            <person name="Amedeo P."/>
            <person name="Jones K.M."/>
            <person name="Tallon L.J."/>
            <person name="Delcher A.L."/>
            <person name="Salzberg S.L."/>
            <person name="Silva J.C."/>
            <person name="Haas B.J."/>
            <person name="Majoros W.H."/>
            <person name="Farzad M."/>
            <person name="Carlton J.M."/>
            <person name="Smith R.K. Jr."/>
            <person name="Garg J."/>
            <person name="Pearlman R.E."/>
            <person name="Karrer K.M."/>
            <person name="Sun L."/>
            <person name="Manning G."/>
            <person name="Elde N.C."/>
            <person name="Turkewitz A.P."/>
            <person name="Asai D.J."/>
            <person name="Wilkes D.E."/>
            <person name="Wang Y."/>
            <person name="Cai H."/>
            <person name="Collins K."/>
            <person name="Stewart B.A."/>
            <person name="Lee S.R."/>
            <person name="Wilamowska K."/>
            <person name="Weinberg Z."/>
            <person name="Ruzzo W.L."/>
            <person name="Wloga D."/>
            <person name="Gaertig J."/>
            <person name="Frankel J."/>
            <person name="Tsao C.-C."/>
            <person name="Gorovsky M.A."/>
            <person name="Keeling P.J."/>
            <person name="Waller R.F."/>
            <person name="Patron N.J."/>
            <person name="Cherry J.M."/>
            <person name="Stover N.A."/>
            <person name="Krieger C.J."/>
            <person name="del Toro C."/>
            <person name="Ryder H.F."/>
            <person name="Williamson S.C."/>
            <person name="Barbeau R.A."/>
            <person name="Hamilton E.P."/>
            <person name="Orias E."/>
        </authorList>
    </citation>
    <scope>NUCLEOTIDE SEQUENCE [LARGE SCALE GENOMIC DNA]</scope>
    <source>
        <strain evidence="4">SB210</strain>
    </source>
</reference>
<feature type="region of interest" description="Disordered" evidence="1">
    <location>
        <begin position="1026"/>
        <end position="1049"/>
    </location>
</feature>
<dbReference type="InParanoid" id="I7M6L6"/>
<dbReference type="Proteomes" id="UP000009168">
    <property type="component" value="Unassembled WGS sequence"/>
</dbReference>
<sequence length="1192" mass="136402">MKEQQFGSQQQKDLIQYLELNQQERKLNQQKLDKALEAAKNSQYIQSAILLDQNNDYEQMLNGLLHNFQIEKYEVGTNIIPQTIAQNKFVFVIQGHLLLKIHFNESQNDTKLNNINGLQQLRKNNSLNNEQEQIQIVRAGEVLNPQLSYQYHFSLKEAIAMQTMQNNMQSEQQNGISQEDFIYLATLSSDQYSHLLSKFEEKKMQLLIDTLNQIPFFETLNEDKLSYIISISKIQQFRKRTIVYKEGSVALDVFAVLYGDFLITRKEEGQEQEIENQKDQSPNPKQNNGNDVKQAKRKIIDRIQRNQMFGEEDILYSQKRINTASCSSEQGLVLRIPKQIYCNLFDISKLKSKSQDSVHNDESPSLQTADFFVRQNFTNTNTRNIEQSQQPQTNQITDLQGSQLIFSQKPSNRQFTKLQISQMQNNSATITQFSKTNKQLLNILNNKLQHQSSGSQQNQSNGLSTNKQSEDSGSASNKNARNFHLQQFSSANFSQGQLSNSSSKCFSPIVSNCDVNEHTPSKIKLSQFRVKKYQSERSISMAKQSNQDKIEDSDSQAINKNVQDKLNLQSFTNKFNEIQDVKNSFRFQSTNKNSSPVVAQQGFQLKLNSGILQKHQKNISSRHSDIVLASHELQQSSSSQRGCQSPEKTSFSPANPMRRTFLIDQNKGTIIKKRGLNGIQFASQVNLQKPSTLNEFDDQKFNKQASDEFNYPNSDGIEGDTQKNQGRSPIQTFSIATKQSCDNLFSKAQICNESSPNVSVTDALRKSKIQFQYRKKPSSVAVGSCSDFQSLKNIDADQFSKEIQTNINTQLSNKFIGKNSSAIFFSNNFEKSPLSSQQNLPSWKSTANTKLQMNFSNQTSPKKNFILKKSQILTQSNNGSMQQIPSIHNFINNQEIDSQKKQNEVNSQSSRLEDSNDSSFMIYDDYASHLASLKQNIEESPQNQQTNENENKQQKSKKPKPSIPLLDLKSITQNQQVNNFFNNIPNQQNQQQNQNQKSTEQNVNKFQDSKLIIDQKQNITEQSNQINQGNNQQKQLTSNNQRPSTPSIKKLDLSNLNEQLKKQTPINVQKEEGFTEITQSRLILPSFNQNINSNYNPQENKTPQSTKFDFFSPCKIQDDIKVFEKNIFQTAQQAQNNTFFSNQPNQYGHNKSKQTIQNINSLYQGLLTSQNFKKQSLQSNSRKNTINLKELS</sequence>
<dbReference type="PROSITE" id="PS50042">
    <property type="entry name" value="CNMP_BINDING_3"/>
    <property type="match status" value="1"/>
</dbReference>
<dbReference type="AlphaFoldDB" id="I7M6L6"/>
<dbReference type="InterPro" id="IPR000595">
    <property type="entry name" value="cNMP-bd_dom"/>
</dbReference>
<evidence type="ECO:0000259" key="2">
    <source>
        <dbReference type="PROSITE" id="PS50042"/>
    </source>
</evidence>
<feature type="region of interest" description="Disordered" evidence="1">
    <location>
        <begin position="269"/>
        <end position="296"/>
    </location>
</feature>